<comment type="catalytic activity">
    <reaction evidence="24">
        <text>hexanoyl-CoA + oxidized [electron-transfer flavoprotein] + H(+) = (2E)-hexenoyl-CoA + reduced [electron-transfer flavoprotein]</text>
        <dbReference type="Rhea" id="RHEA:43464"/>
        <dbReference type="Rhea" id="RHEA-COMP:10685"/>
        <dbReference type="Rhea" id="RHEA-COMP:10686"/>
        <dbReference type="ChEBI" id="CHEBI:15378"/>
        <dbReference type="ChEBI" id="CHEBI:57692"/>
        <dbReference type="ChEBI" id="CHEBI:58307"/>
        <dbReference type="ChEBI" id="CHEBI:62077"/>
        <dbReference type="ChEBI" id="CHEBI:62620"/>
    </reaction>
    <physiologicalReaction direction="left-to-right" evidence="24">
        <dbReference type="Rhea" id="RHEA:43465"/>
    </physiologicalReaction>
</comment>
<evidence type="ECO:0000256" key="25">
    <source>
        <dbReference type="ARBA" id="ARBA00049552"/>
    </source>
</evidence>
<keyword evidence="9" id="KW-0276">Fatty acid metabolism</keyword>
<dbReference type="PROSITE" id="PS00072">
    <property type="entry name" value="ACYL_COA_DH_1"/>
    <property type="match status" value="1"/>
</dbReference>
<keyword evidence="7 27" id="KW-0285">Flavoprotein</keyword>
<dbReference type="FunFam" id="2.40.110.10:FF:000001">
    <property type="entry name" value="Acyl-CoA dehydrogenase, mitochondrial"/>
    <property type="match status" value="1"/>
</dbReference>
<gene>
    <name evidence="31" type="ORF">CUR178_01038</name>
</gene>
<evidence type="ECO:0000256" key="24">
    <source>
        <dbReference type="ARBA" id="ARBA00049192"/>
    </source>
</evidence>
<dbReference type="FunFam" id="1.10.540.10:FF:000012">
    <property type="entry name" value="Acyl-CoA dehydrogenase short/branched chain"/>
    <property type="match status" value="1"/>
</dbReference>
<dbReference type="OrthoDB" id="10262177at2759"/>
<feature type="domain" description="Acyl-CoA dehydrogenase/oxidase C-terminal" evidence="28">
    <location>
        <begin position="259"/>
        <end position="406"/>
    </location>
</feature>
<keyword evidence="10" id="KW-0809">Transit peptide</keyword>
<dbReference type="InterPro" id="IPR037069">
    <property type="entry name" value="AcylCoA_DH/ox_N_sf"/>
</dbReference>
<evidence type="ECO:0000313" key="31">
    <source>
        <dbReference type="EMBL" id="KAG5467395.1"/>
    </source>
</evidence>
<dbReference type="EC" id="1.3.8.5" evidence="16"/>
<keyword evidence="14" id="KW-0496">Mitochondrion</keyword>
<organism evidence="31 32">
    <name type="scientific">Leishmania enriettii</name>
    <dbReference type="NCBI Taxonomy" id="5663"/>
    <lineage>
        <taxon>Eukaryota</taxon>
        <taxon>Discoba</taxon>
        <taxon>Euglenozoa</taxon>
        <taxon>Kinetoplastea</taxon>
        <taxon>Metakinetoplastina</taxon>
        <taxon>Trypanosomatida</taxon>
        <taxon>Trypanosomatidae</taxon>
        <taxon>Leishmaniinae</taxon>
        <taxon>Leishmania</taxon>
    </lineage>
</organism>
<dbReference type="InterPro" id="IPR036250">
    <property type="entry name" value="AcylCo_DH-like_C"/>
</dbReference>
<evidence type="ECO:0000256" key="10">
    <source>
        <dbReference type="ARBA" id="ARBA00022946"/>
    </source>
</evidence>
<dbReference type="Gene3D" id="2.40.110.10">
    <property type="entry name" value="Butyryl-CoA Dehydrogenase, subunit A, domain 2"/>
    <property type="match status" value="1"/>
</dbReference>
<dbReference type="InterPro" id="IPR006089">
    <property type="entry name" value="Acyl-CoA_DH_CS"/>
</dbReference>
<keyword evidence="8 27" id="KW-0274">FAD</keyword>
<keyword evidence="12 27" id="KW-0560">Oxidoreductase</keyword>
<evidence type="ECO:0000256" key="4">
    <source>
        <dbReference type="ARBA" id="ARBA00009347"/>
    </source>
</evidence>
<evidence type="ECO:0000259" key="30">
    <source>
        <dbReference type="Pfam" id="PF02771"/>
    </source>
</evidence>
<feature type="domain" description="Acyl-CoA dehydrogenase/oxidase N-terminal" evidence="30">
    <location>
        <begin position="36"/>
        <end position="146"/>
    </location>
</feature>
<evidence type="ECO:0000256" key="5">
    <source>
        <dbReference type="ARBA" id="ARBA00011881"/>
    </source>
</evidence>
<evidence type="ECO:0000256" key="7">
    <source>
        <dbReference type="ARBA" id="ARBA00022630"/>
    </source>
</evidence>
<dbReference type="SUPFAM" id="SSF56645">
    <property type="entry name" value="Acyl-CoA dehydrogenase NM domain-like"/>
    <property type="match status" value="1"/>
</dbReference>
<comment type="cofactor">
    <cofactor evidence="1 27">
        <name>FAD</name>
        <dbReference type="ChEBI" id="CHEBI:57692"/>
    </cofactor>
</comment>
<dbReference type="PROSITE" id="PS00073">
    <property type="entry name" value="ACYL_COA_DH_2"/>
    <property type="match status" value="1"/>
</dbReference>
<comment type="catalytic activity">
    <reaction evidence="26">
        <text>2-methylpropanoyl-CoA + oxidized [electron-transfer flavoprotein] + H(+) = 2-methylpropenoyl-CoA + reduced [electron-transfer flavoprotein]</text>
        <dbReference type="Rhea" id="RHEA:44180"/>
        <dbReference type="Rhea" id="RHEA-COMP:10685"/>
        <dbReference type="Rhea" id="RHEA-COMP:10686"/>
        <dbReference type="ChEBI" id="CHEBI:15378"/>
        <dbReference type="ChEBI" id="CHEBI:57338"/>
        <dbReference type="ChEBI" id="CHEBI:57692"/>
        <dbReference type="ChEBI" id="CHEBI:58307"/>
        <dbReference type="ChEBI" id="CHEBI:62500"/>
    </reaction>
    <physiologicalReaction direction="left-to-right" evidence="26">
        <dbReference type="Rhea" id="RHEA:44181"/>
    </physiologicalReaction>
</comment>
<comment type="catalytic activity">
    <reaction evidence="20">
        <text>2-methylbutanoyl-CoA + oxidized [electron-transfer flavoprotein] + H(+) = (2E)-2-methylbut-2-enoyl-CoA + reduced [electron-transfer flavoprotein]</text>
        <dbReference type="Rhea" id="RHEA:43780"/>
        <dbReference type="Rhea" id="RHEA-COMP:10685"/>
        <dbReference type="Rhea" id="RHEA-COMP:10686"/>
        <dbReference type="ChEBI" id="CHEBI:15378"/>
        <dbReference type="ChEBI" id="CHEBI:57336"/>
        <dbReference type="ChEBI" id="CHEBI:57337"/>
        <dbReference type="ChEBI" id="CHEBI:57692"/>
        <dbReference type="ChEBI" id="CHEBI:58307"/>
        <dbReference type="EC" id="1.3.8.5"/>
    </reaction>
    <physiologicalReaction direction="left-to-right" evidence="20">
        <dbReference type="Rhea" id="RHEA:43781"/>
    </physiologicalReaction>
</comment>
<evidence type="ECO:0000313" key="32">
    <source>
        <dbReference type="Proteomes" id="UP000674179"/>
    </source>
</evidence>
<keyword evidence="6" id="KW-0597">Phosphoprotein</keyword>
<dbReference type="AlphaFoldDB" id="A0A836GZ27"/>
<comment type="catalytic activity">
    <reaction evidence="22">
        <text>(2R)-2-methylbutanoyl-CoA + oxidized [electron-transfer flavoprotein] + H(+) = ethylacryloyl-CoA + reduced [electron-transfer flavoprotein]</text>
        <dbReference type="Rhea" id="RHEA:65296"/>
        <dbReference type="Rhea" id="RHEA-COMP:10685"/>
        <dbReference type="Rhea" id="RHEA-COMP:10686"/>
        <dbReference type="ChEBI" id="CHEBI:15378"/>
        <dbReference type="ChEBI" id="CHEBI:57692"/>
        <dbReference type="ChEBI" id="CHEBI:58307"/>
        <dbReference type="ChEBI" id="CHEBI:156439"/>
        <dbReference type="ChEBI" id="CHEBI:156440"/>
    </reaction>
    <physiologicalReaction direction="left-to-right" evidence="22">
        <dbReference type="Rhea" id="RHEA:65297"/>
    </physiologicalReaction>
</comment>
<evidence type="ECO:0000256" key="2">
    <source>
        <dbReference type="ARBA" id="ARBA00004305"/>
    </source>
</evidence>
<dbReference type="Pfam" id="PF00441">
    <property type="entry name" value="Acyl-CoA_dh_1"/>
    <property type="match status" value="1"/>
</dbReference>
<dbReference type="Gene3D" id="1.10.540.10">
    <property type="entry name" value="Acyl-CoA dehydrogenase/oxidase, N-terminal domain"/>
    <property type="match status" value="1"/>
</dbReference>
<evidence type="ECO:0000256" key="17">
    <source>
        <dbReference type="ARBA" id="ARBA00039850"/>
    </source>
</evidence>
<evidence type="ECO:0000256" key="3">
    <source>
        <dbReference type="ARBA" id="ARBA00005198"/>
    </source>
</evidence>
<dbReference type="GeneID" id="94168324"/>
<evidence type="ECO:0000256" key="1">
    <source>
        <dbReference type="ARBA" id="ARBA00001974"/>
    </source>
</evidence>
<keyword evidence="13" id="KW-0443">Lipid metabolism</keyword>
<comment type="subunit">
    <text evidence="5">Homotetramer.</text>
</comment>
<dbReference type="PANTHER" id="PTHR43884">
    <property type="entry name" value="ACYL-COA DEHYDROGENASE"/>
    <property type="match status" value="1"/>
</dbReference>
<dbReference type="GO" id="GO:0006631">
    <property type="term" value="P:fatty acid metabolic process"/>
    <property type="evidence" value="ECO:0007669"/>
    <property type="project" value="UniProtKB-KW"/>
</dbReference>
<comment type="pathway">
    <text evidence="3">Lipid metabolism; mitochondrial fatty acid beta-oxidation.</text>
</comment>
<dbReference type="InterPro" id="IPR046373">
    <property type="entry name" value="Acyl-CoA_Oxase/DH_mid-dom_sf"/>
</dbReference>
<dbReference type="InterPro" id="IPR006091">
    <property type="entry name" value="Acyl-CoA_Oxase/DH_mid-dom"/>
</dbReference>
<proteinExistence type="inferred from homology"/>
<comment type="catalytic activity">
    <reaction evidence="23">
        <text>butanoyl-CoA + oxidized [electron-transfer flavoprotein] + H(+) = (2E)-butenoyl-CoA + reduced [electron-transfer flavoprotein]</text>
        <dbReference type="Rhea" id="RHEA:24004"/>
        <dbReference type="Rhea" id="RHEA-COMP:10685"/>
        <dbReference type="Rhea" id="RHEA-COMP:10686"/>
        <dbReference type="ChEBI" id="CHEBI:15378"/>
        <dbReference type="ChEBI" id="CHEBI:57332"/>
        <dbReference type="ChEBI" id="CHEBI:57371"/>
        <dbReference type="ChEBI" id="CHEBI:57692"/>
        <dbReference type="ChEBI" id="CHEBI:58307"/>
    </reaction>
    <physiologicalReaction direction="left-to-right" evidence="23">
        <dbReference type="Rhea" id="RHEA:24005"/>
    </physiologicalReaction>
</comment>
<evidence type="ECO:0000256" key="14">
    <source>
        <dbReference type="ARBA" id="ARBA00023128"/>
    </source>
</evidence>
<evidence type="ECO:0000256" key="13">
    <source>
        <dbReference type="ARBA" id="ARBA00023098"/>
    </source>
</evidence>
<comment type="pathway">
    <text evidence="15">Amino-acid degradation; L-isoleucine degradation.</text>
</comment>
<evidence type="ECO:0000256" key="20">
    <source>
        <dbReference type="ARBA" id="ARBA00048235"/>
    </source>
</evidence>
<comment type="similarity">
    <text evidence="4 27">Belongs to the acyl-CoA dehydrogenase family.</text>
</comment>
<dbReference type="InterPro" id="IPR009100">
    <property type="entry name" value="AcylCoA_DH/oxidase_NM_dom_sf"/>
</dbReference>
<evidence type="ECO:0000259" key="28">
    <source>
        <dbReference type="Pfam" id="PF00441"/>
    </source>
</evidence>
<evidence type="ECO:0000256" key="11">
    <source>
        <dbReference type="ARBA" id="ARBA00022990"/>
    </source>
</evidence>
<reference evidence="31 32" key="1">
    <citation type="submission" date="2021-02" db="EMBL/GenBank/DDBJ databases">
        <title>Leishmania (Mundinia) enrietti genome sequencing and assembly.</title>
        <authorList>
            <person name="Almutairi H."/>
            <person name="Gatherer D."/>
        </authorList>
    </citation>
    <scope>NUCLEOTIDE SEQUENCE [LARGE SCALE GENOMIC DNA]</scope>
    <source>
        <strain evidence="31">CUR178</strain>
    </source>
</reference>
<comment type="catalytic activity">
    <reaction evidence="25">
        <text>(2S)-2-methylbutanoyl-CoA + oxidized [electron-transfer flavoprotein] + H(+) = (2E)-2-methylbut-2-enoyl-CoA + reduced [electron-transfer flavoprotein]</text>
        <dbReference type="Rhea" id="RHEA:48256"/>
        <dbReference type="Rhea" id="RHEA-COMP:10685"/>
        <dbReference type="Rhea" id="RHEA-COMP:10686"/>
        <dbReference type="ChEBI" id="CHEBI:15378"/>
        <dbReference type="ChEBI" id="CHEBI:57337"/>
        <dbReference type="ChEBI" id="CHEBI:57692"/>
        <dbReference type="ChEBI" id="CHEBI:58307"/>
        <dbReference type="ChEBI" id="CHEBI:88166"/>
    </reaction>
    <physiologicalReaction direction="left-to-right" evidence="25">
        <dbReference type="Rhea" id="RHEA:48257"/>
    </physiologicalReaction>
</comment>
<evidence type="ECO:0000256" key="9">
    <source>
        <dbReference type="ARBA" id="ARBA00022832"/>
    </source>
</evidence>
<dbReference type="PANTHER" id="PTHR43884:SF1">
    <property type="entry name" value="SHORT_BRANCHED CHAIN SPECIFIC ACYL-COA DEHYDROGENASE, MITOCHONDRIAL"/>
    <property type="match status" value="1"/>
</dbReference>
<sequence>MLRLACKALMRPTAVALSRTSAVVVETPPNPVTYLTDDEKMLVEMVRAFSLAHVVPRSRKMDEEGKMDPAVLKEAFAAGLMGIETPSELEGGGMSFFSSILAIEELARHDPAVSVTVDVQNTLVNNIFFNFANEAQRRKYLPKLAKDTVGCFCLTEASSGSDAFSLSTRAEKKGSKWVINGTKLYITNGGWAGIYLVMATVNPSKGYKGITCFVVDSSETPGVSVVRTENKLGIRASSTAELRFEDVEVPEENVIGEVGKGYKVAISILNEGRIGIGAQMLGIAQGSLDLVMPYLFQRKQFGKFIGDFQGMQMQYAECSTELHAARLMVYNASRKKQNRDTFIQDAAMAKYFASVVAEKTASRAVEWAGGVGFMKDFGLERFYRDAKIGAIYEGTSIIQLQTIAKMIKAQYDDSSSPLGTPH</sequence>
<evidence type="ECO:0000256" key="18">
    <source>
        <dbReference type="ARBA" id="ARBA00041537"/>
    </source>
</evidence>
<dbReference type="GO" id="GO:0003853">
    <property type="term" value="F:short-chain 2-methyl fatty acyl-CoA dehydrogenase activity"/>
    <property type="evidence" value="ECO:0007669"/>
    <property type="project" value="UniProtKB-EC"/>
</dbReference>
<dbReference type="Gene3D" id="1.20.140.10">
    <property type="entry name" value="Butyryl-CoA Dehydrogenase, subunit A, domain 3"/>
    <property type="match status" value="1"/>
</dbReference>
<dbReference type="Pfam" id="PF02770">
    <property type="entry name" value="Acyl-CoA_dh_M"/>
    <property type="match status" value="1"/>
</dbReference>
<dbReference type="Proteomes" id="UP000674179">
    <property type="component" value="Chromosome 35"/>
</dbReference>
<comment type="catalytic activity">
    <reaction evidence="21">
        <text>valproyl-CoA + oxidized [electron-transfer flavoprotein] + H(+) = (2E)-2-propylpent-2-enoyl-CoA + reduced [electron-transfer flavoprotein]</text>
        <dbReference type="Rhea" id="RHEA:65344"/>
        <dbReference type="Rhea" id="RHEA-COMP:10685"/>
        <dbReference type="Rhea" id="RHEA-COMP:10686"/>
        <dbReference type="ChEBI" id="CHEBI:15378"/>
        <dbReference type="ChEBI" id="CHEBI:57692"/>
        <dbReference type="ChEBI" id="CHEBI:58307"/>
        <dbReference type="ChEBI" id="CHEBI:156457"/>
        <dbReference type="ChEBI" id="CHEBI:156458"/>
    </reaction>
    <physiologicalReaction direction="left-to-right" evidence="21">
        <dbReference type="Rhea" id="RHEA:65345"/>
    </physiologicalReaction>
</comment>
<dbReference type="InterPro" id="IPR009075">
    <property type="entry name" value="AcylCo_DH/oxidase_C"/>
</dbReference>
<feature type="domain" description="Acyl-CoA oxidase/dehydrogenase middle" evidence="29">
    <location>
        <begin position="151"/>
        <end position="247"/>
    </location>
</feature>
<dbReference type="KEGG" id="lenr:94168324"/>
<evidence type="ECO:0000259" key="29">
    <source>
        <dbReference type="Pfam" id="PF02770"/>
    </source>
</evidence>
<comment type="subcellular location">
    <subcellularLocation>
        <location evidence="2">Mitochondrion matrix</location>
    </subcellularLocation>
</comment>
<evidence type="ECO:0000256" key="8">
    <source>
        <dbReference type="ARBA" id="ARBA00022827"/>
    </source>
</evidence>
<protein>
    <recommendedName>
        <fullName evidence="17">Short/branched chain specific acyl-CoA dehydrogenase, mitochondrial</fullName>
        <ecNumber evidence="16">1.3.8.5</ecNumber>
    </recommendedName>
    <alternativeName>
        <fullName evidence="19">2-methyl branched chain acyl-CoA dehydrogenase</fullName>
    </alternativeName>
    <alternativeName>
        <fullName evidence="18">2-methylbutyryl-coenzyme A dehydrogenase</fullName>
    </alternativeName>
</protein>
<evidence type="ECO:0000256" key="22">
    <source>
        <dbReference type="ARBA" id="ARBA00048592"/>
    </source>
</evidence>
<dbReference type="GO" id="GO:0046395">
    <property type="term" value="P:carboxylic acid catabolic process"/>
    <property type="evidence" value="ECO:0007669"/>
    <property type="project" value="UniProtKB-ARBA"/>
</dbReference>
<dbReference type="SUPFAM" id="SSF47203">
    <property type="entry name" value="Acyl-CoA dehydrogenase C-terminal domain-like"/>
    <property type="match status" value="1"/>
</dbReference>
<dbReference type="GO" id="GO:0050660">
    <property type="term" value="F:flavin adenine dinucleotide binding"/>
    <property type="evidence" value="ECO:0007669"/>
    <property type="project" value="InterPro"/>
</dbReference>
<comment type="caution">
    <text evidence="31">The sequence shown here is derived from an EMBL/GenBank/DDBJ whole genome shotgun (WGS) entry which is preliminary data.</text>
</comment>
<dbReference type="EMBL" id="JAFHKP010000035">
    <property type="protein sequence ID" value="KAG5467395.1"/>
    <property type="molecule type" value="Genomic_DNA"/>
</dbReference>
<accession>A0A836GZ27</accession>
<evidence type="ECO:0000256" key="21">
    <source>
        <dbReference type="ARBA" id="ARBA00048307"/>
    </source>
</evidence>
<dbReference type="RefSeq" id="XP_067688917.1">
    <property type="nucleotide sequence ID" value="XM_067832814.1"/>
</dbReference>
<keyword evidence="32" id="KW-1185">Reference proteome</keyword>
<keyword evidence="11" id="KW-0007">Acetylation</keyword>
<evidence type="ECO:0000256" key="16">
    <source>
        <dbReference type="ARBA" id="ARBA00039036"/>
    </source>
</evidence>
<dbReference type="PIRSF" id="PIRSF016578">
    <property type="entry name" value="HsaA"/>
    <property type="match status" value="1"/>
</dbReference>
<dbReference type="InterPro" id="IPR013786">
    <property type="entry name" value="AcylCoA_DH/ox_N"/>
</dbReference>
<evidence type="ECO:0000256" key="23">
    <source>
        <dbReference type="ARBA" id="ARBA00049096"/>
    </source>
</evidence>
<evidence type="ECO:0000256" key="12">
    <source>
        <dbReference type="ARBA" id="ARBA00023002"/>
    </source>
</evidence>
<evidence type="ECO:0000256" key="26">
    <source>
        <dbReference type="ARBA" id="ARBA00051903"/>
    </source>
</evidence>
<dbReference type="FunFam" id="1.20.140.10:FF:000002">
    <property type="entry name" value="Acyl-CoA dehydrogenase short/branched chain"/>
    <property type="match status" value="1"/>
</dbReference>
<evidence type="ECO:0000256" key="19">
    <source>
        <dbReference type="ARBA" id="ARBA00042821"/>
    </source>
</evidence>
<dbReference type="Pfam" id="PF02771">
    <property type="entry name" value="Acyl-CoA_dh_N"/>
    <property type="match status" value="1"/>
</dbReference>
<name>A0A836GZ27_LEIEN</name>
<dbReference type="GO" id="GO:0005759">
    <property type="term" value="C:mitochondrial matrix"/>
    <property type="evidence" value="ECO:0007669"/>
    <property type="project" value="UniProtKB-SubCell"/>
</dbReference>
<evidence type="ECO:0000256" key="6">
    <source>
        <dbReference type="ARBA" id="ARBA00022553"/>
    </source>
</evidence>
<evidence type="ECO:0000256" key="27">
    <source>
        <dbReference type="RuleBase" id="RU362125"/>
    </source>
</evidence>
<evidence type="ECO:0000256" key="15">
    <source>
        <dbReference type="ARBA" id="ARBA00037895"/>
    </source>
</evidence>